<sequence length="72" mass="7963">MLNKAKLKTELSLIYENKSQGGPRVFVDASTLKKRRQSVVWTSWEASVSKGLSIMSWVCAAHSLLSASQSHV</sequence>
<gene>
    <name evidence="1" type="ORF">J4Q44_G00392420</name>
</gene>
<keyword evidence="2" id="KW-1185">Reference proteome</keyword>
<proteinExistence type="predicted"/>
<comment type="caution">
    <text evidence="1">The sequence shown here is derived from an EMBL/GenBank/DDBJ whole genome shotgun (WGS) entry which is preliminary data.</text>
</comment>
<protein>
    <submittedName>
        <fullName evidence="1">Uncharacterized protein</fullName>
    </submittedName>
</protein>
<accession>A0AAN8Q408</accession>
<reference evidence="1 2" key="1">
    <citation type="submission" date="2021-04" db="EMBL/GenBank/DDBJ databases">
        <authorList>
            <person name="De Guttry C."/>
            <person name="Zahm M."/>
            <person name="Klopp C."/>
            <person name="Cabau C."/>
            <person name="Louis A."/>
            <person name="Berthelot C."/>
            <person name="Parey E."/>
            <person name="Roest Crollius H."/>
            <person name="Montfort J."/>
            <person name="Robinson-Rechavi M."/>
            <person name="Bucao C."/>
            <person name="Bouchez O."/>
            <person name="Gislard M."/>
            <person name="Lluch J."/>
            <person name="Milhes M."/>
            <person name="Lampietro C."/>
            <person name="Lopez Roques C."/>
            <person name="Donnadieu C."/>
            <person name="Braasch I."/>
            <person name="Desvignes T."/>
            <person name="Postlethwait J."/>
            <person name="Bobe J."/>
            <person name="Wedekind C."/>
            <person name="Guiguen Y."/>
        </authorList>
    </citation>
    <scope>NUCLEOTIDE SEQUENCE [LARGE SCALE GENOMIC DNA]</scope>
    <source>
        <strain evidence="1">Cs_M1</strain>
        <tissue evidence="1">Blood</tissue>
    </source>
</reference>
<evidence type="ECO:0000313" key="1">
    <source>
        <dbReference type="EMBL" id="KAK6274355.1"/>
    </source>
</evidence>
<organism evidence="1 2">
    <name type="scientific">Coregonus suidteri</name>
    <dbReference type="NCBI Taxonomy" id="861788"/>
    <lineage>
        <taxon>Eukaryota</taxon>
        <taxon>Metazoa</taxon>
        <taxon>Chordata</taxon>
        <taxon>Craniata</taxon>
        <taxon>Vertebrata</taxon>
        <taxon>Euteleostomi</taxon>
        <taxon>Actinopterygii</taxon>
        <taxon>Neopterygii</taxon>
        <taxon>Teleostei</taxon>
        <taxon>Protacanthopterygii</taxon>
        <taxon>Salmoniformes</taxon>
        <taxon>Salmonidae</taxon>
        <taxon>Coregoninae</taxon>
        <taxon>Coregonus</taxon>
    </lineage>
</organism>
<dbReference type="EMBL" id="JAGTTL010001919">
    <property type="protein sequence ID" value="KAK6274355.1"/>
    <property type="molecule type" value="Genomic_DNA"/>
</dbReference>
<dbReference type="Proteomes" id="UP001356427">
    <property type="component" value="Unassembled WGS sequence"/>
</dbReference>
<dbReference type="AlphaFoldDB" id="A0AAN8Q408"/>
<name>A0AAN8Q408_9TELE</name>
<evidence type="ECO:0000313" key="2">
    <source>
        <dbReference type="Proteomes" id="UP001356427"/>
    </source>
</evidence>